<dbReference type="AlphaFoldDB" id="A0A067MN43"/>
<feature type="compositionally biased region" description="Polar residues" evidence="1">
    <location>
        <begin position="49"/>
        <end position="71"/>
    </location>
</feature>
<name>A0A067MN43_BOTB1</name>
<evidence type="ECO:0000313" key="3">
    <source>
        <dbReference type="Proteomes" id="UP000027195"/>
    </source>
</evidence>
<dbReference type="HOGENOM" id="CLU_1115597_0_0_1"/>
<keyword evidence="3" id="KW-1185">Reference proteome</keyword>
<dbReference type="EMBL" id="KL198044">
    <property type="protein sequence ID" value="KDQ13287.1"/>
    <property type="molecule type" value="Genomic_DNA"/>
</dbReference>
<dbReference type="Proteomes" id="UP000027195">
    <property type="component" value="Unassembled WGS sequence"/>
</dbReference>
<feature type="compositionally biased region" description="Basic and acidic residues" evidence="1">
    <location>
        <begin position="134"/>
        <end position="147"/>
    </location>
</feature>
<accession>A0A067MN43</accession>
<proteinExistence type="predicted"/>
<reference evidence="3" key="1">
    <citation type="journal article" date="2014" name="Proc. Natl. Acad. Sci. U.S.A.">
        <title>Extensive sampling of basidiomycete genomes demonstrates inadequacy of the white-rot/brown-rot paradigm for wood decay fungi.</title>
        <authorList>
            <person name="Riley R."/>
            <person name="Salamov A.A."/>
            <person name="Brown D.W."/>
            <person name="Nagy L.G."/>
            <person name="Floudas D."/>
            <person name="Held B.W."/>
            <person name="Levasseur A."/>
            <person name="Lombard V."/>
            <person name="Morin E."/>
            <person name="Otillar R."/>
            <person name="Lindquist E.A."/>
            <person name="Sun H."/>
            <person name="LaButti K.M."/>
            <person name="Schmutz J."/>
            <person name="Jabbour D."/>
            <person name="Luo H."/>
            <person name="Baker S.E."/>
            <person name="Pisabarro A.G."/>
            <person name="Walton J.D."/>
            <person name="Blanchette R.A."/>
            <person name="Henrissat B."/>
            <person name="Martin F."/>
            <person name="Cullen D."/>
            <person name="Hibbett D.S."/>
            <person name="Grigoriev I.V."/>
        </authorList>
    </citation>
    <scope>NUCLEOTIDE SEQUENCE [LARGE SCALE GENOMIC DNA]</scope>
    <source>
        <strain evidence="3">FD-172 SS1</strain>
    </source>
</reference>
<protein>
    <submittedName>
        <fullName evidence="2">Uncharacterized protein</fullName>
    </submittedName>
</protein>
<organism evidence="2 3">
    <name type="scientific">Botryobasidium botryosum (strain FD-172 SS1)</name>
    <dbReference type="NCBI Taxonomy" id="930990"/>
    <lineage>
        <taxon>Eukaryota</taxon>
        <taxon>Fungi</taxon>
        <taxon>Dikarya</taxon>
        <taxon>Basidiomycota</taxon>
        <taxon>Agaricomycotina</taxon>
        <taxon>Agaricomycetes</taxon>
        <taxon>Cantharellales</taxon>
        <taxon>Botryobasidiaceae</taxon>
        <taxon>Botryobasidium</taxon>
    </lineage>
</organism>
<sequence>MSRVTRSTARPFPIFVDGPALPKHKGVRSVSSTYPCRGAVAPEEKENVHPTTGTHVSSSSKPKAKSTDTQGKSAKAAVSSSLSARPGLSNSSHNVLPSKASKKKSGVDFAFPSGVATAPTKTRSCSGPAVLTRLSEKSKREMRDSEMASRMNEAQVDSRVKELTILPLADVSEAYEMTPKLDHVGKPRLNEVQCADISAPSTSVAGRRKRASGGSSGTPLKRSPTPSPVKRRRMSLRSDGPVPLVLSES</sequence>
<feature type="region of interest" description="Disordered" evidence="1">
    <location>
        <begin position="195"/>
        <end position="249"/>
    </location>
</feature>
<gene>
    <name evidence="2" type="ORF">BOTBODRAFT_56120</name>
</gene>
<evidence type="ECO:0000256" key="1">
    <source>
        <dbReference type="SAM" id="MobiDB-lite"/>
    </source>
</evidence>
<evidence type="ECO:0000313" key="2">
    <source>
        <dbReference type="EMBL" id="KDQ13287.1"/>
    </source>
</evidence>
<feature type="region of interest" description="Disordered" evidence="1">
    <location>
        <begin position="1"/>
        <end position="156"/>
    </location>
</feature>
<dbReference type="InParanoid" id="A0A067MN43"/>
<feature type="compositionally biased region" description="Low complexity" evidence="1">
    <location>
        <begin position="72"/>
        <end position="84"/>
    </location>
</feature>
<dbReference type="OrthoDB" id="3265369at2759"/>